<proteinExistence type="predicted"/>
<name>A0A4R5XGW3_9AGAM</name>
<evidence type="ECO:0000313" key="1">
    <source>
        <dbReference type="EMBL" id="TDL30032.1"/>
    </source>
</evidence>
<dbReference type="Proteomes" id="UP000294933">
    <property type="component" value="Unassembled WGS sequence"/>
</dbReference>
<dbReference type="AlphaFoldDB" id="A0A4R5XGW3"/>
<organism evidence="1 2">
    <name type="scientific">Rickenella mellea</name>
    <dbReference type="NCBI Taxonomy" id="50990"/>
    <lineage>
        <taxon>Eukaryota</taxon>
        <taxon>Fungi</taxon>
        <taxon>Dikarya</taxon>
        <taxon>Basidiomycota</taxon>
        <taxon>Agaricomycotina</taxon>
        <taxon>Agaricomycetes</taxon>
        <taxon>Hymenochaetales</taxon>
        <taxon>Rickenellaceae</taxon>
        <taxon>Rickenella</taxon>
    </lineage>
</organism>
<reference evidence="1 2" key="1">
    <citation type="submission" date="2018-06" db="EMBL/GenBank/DDBJ databases">
        <title>A transcriptomic atlas of mushroom development highlights an independent origin of complex multicellularity.</title>
        <authorList>
            <consortium name="DOE Joint Genome Institute"/>
            <person name="Krizsan K."/>
            <person name="Almasi E."/>
            <person name="Merenyi Z."/>
            <person name="Sahu N."/>
            <person name="Viragh M."/>
            <person name="Koszo T."/>
            <person name="Mondo S."/>
            <person name="Kiss B."/>
            <person name="Balint B."/>
            <person name="Kues U."/>
            <person name="Barry K."/>
            <person name="Hegedus J.C."/>
            <person name="Henrissat B."/>
            <person name="Johnson J."/>
            <person name="Lipzen A."/>
            <person name="Ohm R."/>
            <person name="Nagy I."/>
            <person name="Pangilinan J."/>
            <person name="Yan J."/>
            <person name="Xiong Y."/>
            <person name="Grigoriev I.V."/>
            <person name="Hibbett D.S."/>
            <person name="Nagy L.G."/>
        </authorList>
    </citation>
    <scope>NUCLEOTIDE SEQUENCE [LARGE SCALE GENOMIC DNA]</scope>
    <source>
        <strain evidence="1 2">SZMC22713</strain>
    </source>
</reference>
<dbReference type="VEuPathDB" id="FungiDB:BD410DRAFT_780558"/>
<evidence type="ECO:0000313" key="2">
    <source>
        <dbReference type="Proteomes" id="UP000294933"/>
    </source>
</evidence>
<protein>
    <submittedName>
        <fullName evidence="1">Uncharacterized protein</fullName>
    </submittedName>
</protein>
<sequence>MHTAFIKYGPTVQICKDAVSGTLSKFVDGLKNEVQSITNHTKILTNLATWPQETHNWLLVFPGTRKYRFPEARVISDYVEELLVARLMNLDARESYAIYNESNSYLALSNLKDRILERVVHSIIPRSRHAIIPMPKTNKTKHYVDLTGVSYRQFQNLESLSRDFRDGIYWVAEDRKILNAFHSVSIVKDTVYVFQITRYSKQSIHHTGLKSIRDALPQHLQSVEKWRFVWVVPRCELKAFSEPKTIEDAGGDTWHLGLRQFVMPIVDNLDLFQQARARIARAESRPVKKMRLVASDY</sequence>
<dbReference type="EMBL" id="ML170156">
    <property type="protein sequence ID" value="TDL30032.1"/>
    <property type="molecule type" value="Genomic_DNA"/>
</dbReference>
<gene>
    <name evidence="1" type="ORF">BD410DRAFT_780558</name>
</gene>
<keyword evidence="2" id="KW-1185">Reference proteome</keyword>
<accession>A0A4R5XGW3</accession>